<dbReference type="KEGG" id="rsa:RSal33209_2541"/>
<protein>
    <submittedName>
        <fullName evidence="2">Putative acyl carrier protein</fullName>
    </submittedName>
</protein>
<dbReference type="RefSeq" id="WP_012245927.1">
    <property type="nucleotide sequence ID" value="NC_010168.1"/>
</dbReference>
<proteinExistence type="predicted"/>
<keyword evidence="3" id="KW-1185">Reference proteome</keyword>
<evidence type="ECO:0000313" key="3">
    <source>
        <dbReference type="Proteomes" id="UP000002007"/>
    </source>
</evidence>
<dbReference type="eggNOG" id="COG0236">
    <property type="taxonomic scope" value="Bacteria"/>
</dbReference>
<accession>A9WRI5</accession>
<dbReference type="Pfam" id="PF00550">
    <property type="entry name" value="PP-binding"/>
    <property type="match status" value="1"/>
</dbReference>
<dbReference type="Proteomes" id="UP000002007">
    <property type="component" value="Chromosome"/>
</dbReference>
<dbReference type="SUPFAM" id="SSF47336">
    <property type="entry name" value="ACP-like"/>
    <property type="match status" value="1"/>
</dbReference>
<sequence length="108" mass="11959">MTIDLPANAPTSDEVLAEITRLIGELLDEYSLDDVEVTRETLFQDDLELESIDLVSLGGQLRESYGERINFAEFIGSMDLDEIINMRVGQLVDYVTDRLATTSSEGAA</sequence>
<reference evidence="3" key="1">
    <citation type="journal article" date="2008" name="J. Bacteriol.">
        <title>Genome sequence of the fish pathogen Renibacterium salmoninarum suggests reductive evolution away from an environmental Arthrobacter ancestor.</title>
        <authorList>
            <person name="Wiens G.D."/>
            <person name="Rockey D.D."/>
            <person name="Wu Z."/>
            <person name="Chang J."/>
            <person name="Levy R."/>
            <person name="Crane S."/>
            <person name="Chen D.S."/>
            <person name="Capri G.R."/>
            <person name="Burnett J.R."/>
            <person name="Sudheesh P.S."/>
            <person name="Schipma M.J."/>
            <person name="Burd H."/>
            <person name="Bhattacharyya A."/>
            <person name="Rhodes L.D."/>
            <person name="Kaul R."/>
            <person name="Strom M.S."/>
        </authorList>
    </citation>
    <scope>NUCLEOTIDE SEQUENCE [LARGE SCALE GENOMIC DNA]</scope>
    <source>
        <strain evidence="3">ATCC 33209 / DSM 20767 / JCM 11484 / NBRC 15589 / NCIMB 2235</strain>
    </source>
</reference>
<dbReference type="Gene3D" id="1.10.1200.10">
    <property type="entry name" value="ACP-like"/>
    <property type="match status" value="1"/>
</dbReference>
<feature type="domain" description="Carrier" evidence="1">
    <location>
        <begin position="9"/>
        <end position="99"/>
    </location>
</feature>
<evidence type="ECO:0000259" key="1">
    <source>
        <dbReference type="PROSITE" id="PS50075"/>
    </source>
</evidence>
<dbReference type="AlphaFoldDB" id="A9WRI5"/>
<dbReference type="STRING" id="288705.RSal33209_2541"/>
<dbReference type="PROSITE" id="PS50075">
    <property type="entry name" value="CARRIER"/>
    <property type="match status" value="1"/>
</dbReference>
<dbReference type="InterPro" id="IPR036736">
    <property type="entry name" value="ACP-like_sf"/>
</dbReference>
<gene>
    <name evidence="2" type="ordered locus">RSal33209_2541</name>
</gene>
<evidence type="ECO:0000313" key="2">
    <source>
        <dbReference type="EMBL" id="ABY24267.1"/>
    </source>
</evidence>
<organism evidence="2 3">
    <name type="scientific">Renibacterium salmoninarum (strain ATCC 33209 / DSM 20767 / JCM 11484 / NBRC 15589 / NCIMB 2235)</name>
    <dbReference type="NCBI Taxonomy" id="288705"/>
    <lineage>
        <taxon>Bacteria</taxon>
        <taxon>Bacillati</taxon>
        <taxon>Actinomycetota</taxon>
        <taxon>Actinomycetes</taxon>
        <taxon>Micrococcales</taxon>
        <taxon>Micrococcaceae</taxon>
        <taxon>Renibacterium</taxon>
    </lineage>
</organism>
<dbReference type="HOGENOM" id="CLU_166206_0_0_11"/>
<dbReference type="EMBL" id="CP000910">
    <property type="protein sequence ID" value="ABY24267.1"/>
    <property type="molecule type" value="Genomic_DNA"/>
</dbReference>
<name>A9WRI5_RENSM</name>
<dbReference type="InterPro" id="IPR009081">
    <property type="entry name" value="PP-bd_ACP"/>
</dbReference>